<gene>
    <name evidence="1" type="ORF">METZ01_LOCUS265674</name>
</gene>
<proteinExistence type="predicted"/>
<dbReference type="AlphaFoldDB" id="A0A382JL07"/>
<sequence length="53" mass="5892">MNLERTTIESDSLVSESFYSISRLLSRAGHVKSCLNLGGPSSKAKYFWTPIVN</sequence>
<name>A0A382JL07_9ZZZZ</name>
<evidence type="ECO:0000313" key="1">
    <source>
        <dbReference type="EMBL" id="SVC12820.1"/>
    </source>
</evidence>
<protein>
    <submittedName>
        <fullName evidence="1">Uncharacterized protein</fullName>
    </submittedName>
</protein>
<organism evidence="1">
    <name type="scientific">marine metagenome</name>
    <dbReference type="NCBI Taxonomy" id="408172"/>
    <lineage>
        <taxon>unclassified sequences</taxon>
        <taxon>metagenomes</taxon>
        <taxon>ecological metagenomes</taxon>
    </lineage>
</organism>
<reference evidence="1" key="1">
    <citation type="submission" date="2018-05" db="EMBL/GenBank/DDBJ databases">
        <authorList>
            <person name="Lanie J.A."/>
            <person name="Ng W.-L."/>
            <person name="Kazmierczak K.M."/>
            <person name="Andrzejewski T.M."/>
            <person name="Davidsen T.M."/>
            <person name="Wayne K.J."/>
            <person name="Tettelin H."/>
            <person name="Glass J.I."/>
            <person name="Rusch D."/>
            <person name="Podicherti R."/>
            <person name="Tsui H.-C.T."/>
            <person name="Winkler M.E."/>
        </authorList>
    </citation>
    <scope>NUCLEOTIDE SEQUENCE</scope>
</reference>
<accession>A0A382JL07</accession>
<dbReference type="EMBL" id="UINC01075030">
    <property type="protein sequence ID" value="SVC12820.1"/>
    <property type="molecule type" value="Genomic_DNA"/>
</dbReference>